<comment type="caution">
    <text evidence="4">The sequence shown here is derived from an EMBL/GenBank/DDBJ whole genome shotgun (WGS) entry which is preliminary data.</text>
</comment>
<sequence length="288" mass="32639">MQDALILRFIDERGVDSGGVSRDVYSAFWIELFEGSAQGCNQRVPCIRNDMGWKDWEAVGRVLAKGFVDHGFFPVHLCKAFVMACLDGPDSVSEDILVTSFMDYISDDDRDCLKKALSNMEEMDDEEYDELLDVLSRYRCRTVPSKGTVLKVVATVAHKELIQKPKYIIDACSQSFHFIRAKGITSATDLHSLYDKLTPTAKKFIKLVKASPTAQSQTDALEYFKQYIRCVEQTTLEKLVRFCTGSTVLCFDKLEIQFTKCDGFSRQPVALTCGPTLQLEWTHTNIIY</sequence>
<reference evidence="4" key="1">
    <citation type="submission" date="2021-10" db="EMBL/GenBank/DDBJ databases">
        <title>Tropical sea cucumber genome reveals ecological adaptation and Cuvierian tubules defense mechanism.</title>
        <authorList>
            <person name="Chen T."/>
        </authorList>
    </citation>
    <scope>NUCLEOTIDE SEQUENCE</scope>
    <source>
        <strain evidence="4">Nanhai2018</strain>
        <tissue evidence="4">Muscle</tissue>
    </source>
</reference>
<evidence type="ECO:0000313" key="5">
    <source>
        <dbReference type="Proteomes" id="UP001152320"/>
    </source>
</evidence>
<feature type="domain" description="HECT" evidence="3">
    <location>
        <begin position="1"/>
        <end position="33"/>
    </location>
</feature>
<dbReference type="GO" id="GO:0004842">
    <property type="term" value="F:ubiquitin-protein transferase activity"/>
    <property type="evidence" value="ECO:0007669"/>
    <property type="project" value="InterPro"/>
</dbReference>
<dbReference type="Gene3D" id="3.90.1750.10">
    <property type="entry name" value="Hect, E3 ligase catalytic domains"/>
    <property type="match status" value="1"/>
</dbReference>
<evidence type="ECO:0000256" key="1">
    <source>
        <dbReference type="ARBA" id="ARBA00022786"/>
    </source>
</evidence>
<comment type="caution">
    <text evidence="2">Lacks conserved residue(s) required for the propagation of feature annotation.</text>
</comment>
<name>A0A9Q1CN82_HOLLE</name>
<dbReference type="SUPFAM" id="SSF56204">
    <property type="entry name" value="Hect, E3 ligase catalytic domain"/>
    <property type="match status" value="1"/>
</dbReference>
<dbReference type="InterPro" id="IPR035983">
    <property type="entry name" value="Hect_E3_ubiquitin_ligase"/>
</dbReference>
<dbReference type="Proteomes" id="UP001152320">
    <property type="component" value="Chromosome 1"/>
</dbReference>
<gene>
    <name evidence="4" type="ORF">HOLleu_00181</name>
</gene>
<accession>A0A9Q1CN82</accession>
<dbReference type="AlphaFoldDB" id="A0A9Q1CN82"/>
<evidence type="ECO:0000259" key="3">
    <source>
        <dbReference type="PROSITE" id="PS50237"/>
    </source>
</evidence>
<dbReference type="InterPro" id="IPR000569">
    <property type="entry name" value="HECT_dom"/>
</dbReference>
<keyword evidence="1 2" id="KW-0833">Ubl conjugation pathway</keyword>
<dbReference type="OrthoDB" id="10038899at2759"/>
<evidence type="ECO:0000313" key="4">
    <source>
        <dbReference type="EMBL" id="KAJ8048025.1"/>
    </source>
</evidence>
<organism evidence="4 5">
    <name type="scientific">Holothuria leucospilota</name>
    <name type="common">Black long sea cucumber</name>
    <name type="synonym">Mertensiothuria leucospilota</name>
    <dbReference type="NCBI Taxonomy" id="206669"/>
    <lineage>
        <taxon>Eukaryota</taxon>
        <taxon>Metazoa</taxon>
        <taxon>Echinodermata</taxon>
        <taxon>Eleutherozoa</taxon>
        <taxon>Echinozoa</taxon>
        <taxon>Holothuroidea</taxon>
        <taxon>Aspidochirotacea</taxon>
        <taxon>Aspidochirotida</taxon>
        <taxon>Holothuriidae</taxon>
        <taxon>Holothuria</taxon>
    </lineage>
</organism>
<proteinExistence type="predicted"/>
<evidence type="ECO:0000256" key="2">
    <source>
        <dbReference type="PROSITE-ProRule" id="PRU00104"/>
    </source>
</evidence>
<dbReference type="EMBL" id="JAIZAY010000001">
    <property type="protein sequence ID" value="KAJ8048025.1"/>
    <property type="molecule type" value="Genomic_DNA"/>
</dbReference>
<dbReference type="PROSITE" id="PS50237">
    <property type="entry name" value="HECT"/>
    <property type="match status" value="1"/>
</dbReference>
<protein>
    <recommendedName>
        <fullName evidence="3">HECT domain-containing protein</fullName>
    </recommendedName>
</protein>
<keyword evidence="5" id="KW-1185">Reference proteome</keyword>